<feature type="domain" description="Alginate export" evidence="2">
    <location>
        <begin position="32"/>
        <end position="409"/>
    </location>
</feature>
<evidence type="ECO:0000256" key="1">
    <source>
        <dbReference type="SAM" id="SignalP"/>
    </source>
</evidence>
<sequence>MKKGQSLGVLLPLASLLFCSSAVLAAEASPWQFDGQYRLRYESLQNAYRANAHGDDSVLASQLLASLKYQGENLLGQVELEDARTWLDDSGTPLGSDDVNTLEPLQAWLGWHDGDKWQVRVGRQTLDLGSRRLMARQRFRNTINAFDGIYGSYNDGFATWQGFYFNPVTIRPDNRQDLDHNKTHLDKESNDHVWGLDWNHKGATDWELYYYGTDSNRGQLKLSTLGFRNLNAIAANQWHYEVEAAYQFGDNGDLDVNAGMFHGEIGYQFDDALASRLSLLADYASGDSDPNDGKSQRFNTLFGVSRFDFGPTGIYGAFARTNIISPGVQWDFKPAIGKSAFIAYRALWLASAHDSQSRSGLRDTSGDSGRFVGHQIEARWRIDLMKQLQLEIGAAYLIKGEFFRDAPSAPDDGNTRYFYTQATYKF</sequence>
<gene>
    <name evidence="3" type="ORF">EDC28_10588</name>
</gene>
<dbReference type="EMBL" id="RJUL01000005">
    <property type="protein sequence ID" value="ROQ25779.1"/>
    <property type="molecule type" value="Genomic_DNA"/>
</dbReference>
<dbReference type="InterPro" id="IPR025388">
    <property type="entry name" value="Alginate_export_dom"/>
</dbReference>
<dbReference type="RefSeq" id="WP_123421549.1">
    <property type="nucleotide sequence ID" value="NZ_RJUL01000005.1"/>
</dbReference>
<dbReference type="AlphaFoldDB" id="A0A3N1PCG2"/>
<feature type="signal peptide" evidence="1">
    <location>
        <begin position="1"/>
        <end position="25"/>
    </location>
</feature>
<protein>
    <submittedName>
        <fullName evidence="3">Alginate export protein</fullName>
    </submittedName>
</protein>
<evidence type="ECO:0000313" key="3">
    <source>
        <dbReference type="EMBL" id="ROQ25779.1"/>
    </source>
</evidence>
<evidence type="ECO:0000259" key="2">
    <source>
        <dbReference type="Pfam" id="PF13372"/>
    </source>
</evidence>
<keyword evidence="4" id="KW-1185">Reference proteome</keyword>
<organism evidence="3 4">
    <name type="scientific">Gallaecimonas pentaromativorans</name>
    <dbReference type="NCBI Taxonomy" id="584787"/>
    <lineage>
        <taxon>Bacteria</taxon>
        <taxon>Pseudomonadati</taxon>
        <taxon>Pseudomonadota</taxon>
        <taxon>Gammaproteobacteria</taxon>
        <taxon>Enterobacterales</taxon>
        <taxon>Gallaecimonadaceae</taxon>
        <taxon>Gallaecimonas</taxon>
    </lineage>
</organism>
<reference evidence="3 4" key="1">
    <citation type="submission" date="2018-11" db="EMBL/GenBank/DDBJ databases">
        <title>Genomic Encyclopedia of Type Strains, Phase IV (KMG-IV): sequencing the most valuable type-strain genomes for metagenomic binning, comparative biology and taxonomic classification.</title>
        <authorList>
            <person name="Goeker M."/>
        </authorList>
    </citation>
    <scope>NUCLEOTIDE SEQUENCE [LARGE SCALE GENOMIC DNA]</scope>
    <source>
        <strain evidence="3 4">DSM 21945</strain>
    </source>
</reference>
<dbReference type="Proteomes" id="UP000268033">
    <property type="component" value="Unassembled WGS sequence"/>
</dbReference>
<name>A0A3N1PCG2_9GAMM</name>
<comment type="caution">
    <text evidence="3">The sequence shown here is derived from an EMBL/GenBank/DDBJ whole genome shotgun (WGS) entry which is preliminary data.</text>
</comment>
<accession>A0A3N1PCG2</accession>
<evidence type="ECO:0000313" key="4">
    <source>
        <dbReference type="Proteomes" id="UP000268033"/>
    </source>
</evidence>
<feature type="chain" id="PRO_5018152067" evidence="1">
    <location>
        <begin position="26"/>
        <end position="426"/>
    </location>
</feature>
<keyword evidence="1" id="KW-0732">Signal</keyword>
<proteinExistence type="predicted"/>
<dbReference type="Pfam" id="PF13372">
    <property type="entry name" value="Alginate_exp"/>
    <property type="match status" value="1"/>
</dbReference>
<dbReference type="SUPFAM" id="SSF56935">
    <property type="entry name" value="Porins"/>
    <property type="match status" value="1"/>
</dbReference>
<dbReference type="STRING" id="584787.GCA_001247655_02847"/>